<evidence type="ECO:0000256" key="1">
    <source>
        <dbReference type="SAM" id="Phobius"/>
    </source>
</evidence>
<accession>A0A8J2UDQ6</accession>
<organism evidence="2 3">
    <name type="scientific">Puia dinghuensis</name>
    <dbReference type="NCBI Taxonomy" id="1792502"/>
    <lineage>
        <taxon>Bacteria</taxon>
        <taxon>Pseudomonadati</taxon>
        <taxon>Bacteroidota</taxon>
        <taxon>Chitinophagia</taxon>
        <taxon>Chitinophagales</taxon>
        <taxon>Chitinophagaceae</taxon>
        <taxon>Puia</taxon>
    </lineage>
</organism>
<keyword evidence="1" id="KW-0472">Membrane</keyword>
<reference evidence="2" key="2">
    <citation type="submission" date="2020-09" db="EMBL/GenBank/DDBJ databases">
        <authorList>
            <person name="Sun Q."/>
            <person name="Zhou Y."/>
        </authorList>
    </citation>
    <scope>NUCLEOTIDE SEQUENCE</scope>
    <source>
        <strain evidence="2">CGMCC 1.15448</strain>
    </source>
</reference>
<dbReference type="AlphaFoldDB" id="A0A8J2UDQ6"/>
<reference evidence="2" key="1">
    <citation type="journal article" date="2014" name="Int. J. Syst. Evol. Microbiol.">
        <title>Complete genome sequence of Corynebacterium casei LMG S-19264T (=DSM 44701T), isolated from a smear-ripened cheese.</title>
        <authorList>
            <consortium name="US DOE Joint Genome Institute (JGI-PGF)"/>
            <person name="Walter F."/>
            <person name="Albersmeier A."/>
            <person name="Kalinowski J."/>
            <person name="Ruckert C."/>
        </authorList>
    </citation>
    <scope>NUCLEOTIDE SEQUENCE</scope>
    <source>
        <strain evidence="2">CGMCC 1.15448</strain>
    </source>
</reference>
<feature type="transmembrane region" description="Helical" evidence="1">
    <location>
        <begin position="111"/>
        <end position="132"/>
    </location>
</feature>
<dbReference type="Proteomes" id="UP000607559">
    <property type="component" value="Unassembled WGS sequence"/>
</dbReference>
<feature type="transmembrane region" description="Helical" evidence="1">
    <location>
        <begin position="31"/>
        <end position="54"/>
    </location>
</feature>
<dbReference type="EMBL" id="BMJC01000003">
    <property type="protein sequence ID" value="GGB03582.1"/>
    <property type="molecule type" value="Genomic_DNA"/>
</dbReference>
<evidence type="ECO:0000313" key="3">
    <source>
        <dbReference type="Proteomes" id="UP000607559"/>
    </source>
</evidence>
<comment type="caution">
    <text evidence="2">The sequence shown here is derived from an EMBL/GenBank/DDBJ whole genome shotgun (WGS) entry which is preliminary data.</text>
</comment>
<dbReference type="RefSeq" id="WP_188932782.1">
    <property type="nucleotide sequence ID" value="NZ_BMJC01000003.1"/>
</dbReference>
<keyword evidence="1" id="KW-0812">Transmembrane</keyword>
<name>A0A8J2UDQ6_9BACT</name>
<keyword evidence="1" id="KW-1133">Transmembrane helix</keyword>
<protein>
    <submittedName>
        <fullName evidence="2">Uncharacterized protein</fullName>
    </submittedName>
</protein>
<proteinExistence type="predicted"/>
<evidence type="ECO:0000313" key="2">
    <source>
        <dbReference type="EMBL" id="GGB03582.1"/>
    </source>
</evidence>
<gene>
    <name evidence="2" type="ORF">GCM10011511_28600</name>
</gene>
<keyword evidence="3" id="KW-1185">Reference proteome</keyword>
<sequence>MKHVDYLYFNIYNYFYRLSLYRQSMNFRTQAMYLFSIGSGGWLLLFESIYLHFIKHTRFTSPMQSMIFAGSVYALTAALFHYIFIVKDRDQKIFGKYEGLVDAHPKQRRHLLISLSVLALPYVALITFAMLFPRPH</sequence>
<feature type="transmembrane region" description="Helical" evidence="1">
    <location>
        <begin position="66"/>
        <end position="86"/>
    </location>
</feature>